<name>A0A319BW00_ASPVC</name>
<gene>
    <name evidence="2" type="ORF">BO88DRAFT_481633</name>
</gene>
<dbReference type="OrthoDB" id="10317960at2759"/>
<feature type="region of interest" description="Disordered" evidence="1">
    <location>
        <begin position="55"/>
        <end position="75"/>
    </location>
</feature>
<dbReference type="AlphaFoldDB" id="A0A319BW00"/>
<dbReference type="RefSeq" id="XP_025563837.1">
    <property type="nucleotide sequence ID" value="XM_025712190.1"/>
</dbReference>
<evidence type="ECO:0000256" key="1">
    <source>
        <dbReference type="SAM" id="MobiDB-lite"/>
    </source>
</evidence>
<dbReference type="EMBL" id="KZ821622">
    <property type="protein sequence ID" value="PYH70043.1"/>
    <property type="molecule type" value="Genomic_DNA"/>
</dbReference>
<evidence type="ECO:0000313" key="2">
    <source>
        <dbReference type="EMBL" id="PYH70043.1"/>
    </source>
</evidence>
<protein>
    <submittedName>
        <fullName evidence="2">Uncharacterized protein</fullName>
    </submittedName>
</protein>
<evidence type="ECO:0000313" key="3">
    <source>
        <dbReference type="Proteomes" id="UP000248405"/>
    </source>
</evidence>
<organism evidence="2 3">
    <name type="scientific">Aspergillus vadensis (strain CBS 113365 / IMI 142717 / IBT 24658)</name>
    <dbReference type="NCBI Taxonomy" id="1448311"/>
    <lineage>
        <taxon>Eukaryota</taxon>
        <taxon>Fungi</taxon>
        <taxon>Dikarya</taxon>
        <taxon>Ascomycota</taxon>
        <taxon>Pezizomycotina</taxon>
        <taxon>Eurotiomycetes</taxon>
        <taxon>Eurotiomycetidae</taxon>
        <taxon>Eurotiales</taxon>
        <taxon>Aspergillaceae</taxon>
        <taxon>Aspergillus</taxon>
        <taxon>Aspergillus subgen. Circumdati</taxon>
    </lineage>
</organism>
<accession>A0A319BW00</accession>
<dbReference type="GeneID" id="37216782"/>
<reference evidence="2" key="1">
    <citation type="submission" date="2016-12" db="EMBL/GenBank/DDBJ databases">
        <title>The genomes of Aspergillus section Nigri reveals drivers in fungal speciation.</title>
        <authorList>
            <consortium name="DOE Joint Genome Institute"/>
            <person name="Vesth T.C."/>
            <person name="Nybo J."/>
            <person name="Theobald S."/>
            <person name="Brandl J."/>
            <person name="Frisvad J.C."/>
            <person name="Nielsen K.F."/>
            <person name="Lyhne E.K."/>
            <person name="Kogle M.E."/>
            <person name="Kuo A."/>
            <person name="Riley R."/>
            <person name="Clum A."/>
            <person name="Nolan M."/>
            <person name="Lipzen A."/>
            <person name="Salamov A."/>
            <person name="Henrissat B."/>
            <person name="Wiebenga A."/>
            <person name="De Vries R.P."/>
            <person name="Grigoriev I.V."/>
            <person name="Mortensen U.H."/>
            <person name="Andersen M.R."/>
            <person name="Baker S.E."/>
        </authorList>
    </citation>
    <scope>NUCLEOTIDE SEQUENCE [LARGE SCALE GENOMIC DNA]</scope>
    <source>
        <strain evidence="2">CBS 113365</strain>
    </source>
</reference>
<feature type="non-terminal residue" evidence="2">
    <location>
        <position position="1"/>
    </location>
</feature>
<dbReference type="Proteomes" id="UP000248405">
    <property type="component" value="Unassembled WGS sequence"/>
</dbReference>
<sequence length="122" mass="13165">TTPSLSAFCPHFPYPTVWRKRTLSGHQAQIGPPPKKWGFLLTHFPFSCMPSELSCPPPPIPAERIPGEEDLDTHPLSLTLTPTSHRRIAPSSQPAAGVRTALVAIGGKGRDGPADRARRRGG</sequence>
<proteinExistence type="predicted"/>
<keyword evidence="3" id="KW-1185">Reference proteome</keyword>